<organism evidence="2 3">
    <name type="scientific">Candidatus Argoarchaeum ethanivorans</name>
    <dbReference type="NCBI Taxonomy" id="2608793"/>
    <lineage>
        <taxon>Archaea</taxon>
        <taxon>Methanobacteriati</taxon>
        <taxon>Methanobacteriota</taxon>
        <taxon>Stenosarchaea group</taxon>
        <taxon>Methanomicrobia</taxon>
        <taxon>Methanosarcinales</taxon>
        <taxon>Methanosarcinales incertae sedis</taxon>
        <taxon>GOM Arc I cluster</taxon>
        <taxon>Candidatus Argoarchaeum</taxon>
    </lineage>
</organism>
<dbReference type="AlphaFoldDB" id="A0A8B3S4S9"/>
<feature type="transmembrane region" description="Helical" evidence="1">
    <location>
        <begin position="40"/>
        <end position="59"/>
    </location>
</feature>
<gene>
    <name evidence="2" type="ORF">AEth_00733</name>
</gene>
<keyword evidence="1" id="KW-1133">Transmembrane helix</keyword>
<sequence length="64" mass="7082">MTNDTIHASIYDWQDNHDKGNVTFYRFGTGPSPCAPVPELPTVVLFSVGLGALAGYVGWRKRKE</sequence>
<protein>
    <recommendedName>
        <fullName evidence="4">PEP-CTERM protein-sorting domain-containing protein</fullName>
    </recommendedName>
</protein>
<dbReference type="EMBL" id="RPGO01000017">
    <property type="protein sequence ID" value="RZB31403.1"/>
    <property type="molecule type" value="Genomic_DNA"/>
</dbReference>
<keyword evidence="1" id="KW-0472">Membrane</keyword>
<evidence type="ECO:0000313" key="3">
    <source>
        <dbReference type="Proteomes" id="UP000291831"/>
    </source>
</evidence>
<evidence type="ECO:0008006" key="4">
    <source>
        <dbReference type="Google" id="ProtNLM"/>
    </source>
</evidence>
<name>A0A8B3S4S9_9EURY</name>
<keyword evidence="1" id="KW-0812">Transmembrane</keyword>
<evidence type="ECO:0000256" key="1">
    <source>
        <dbReference type="SAM" id="Phobius"/>
    </source>
</evidence>
<reference evidence="3" key="1">
    <citation type="submission" date="2019-01" db="EMBL/GenBank/DDBJ databases">
        <title>Anaerobic oxidation of ethane by archaea from a marine hydrocarbon seep.</title>
        <authorList>
            <person name="Musat F."/>
        </authorList>
    </citation>
    <scope>NUCLEOTIDE SEQUENCE [LARGE SCALE GENOMIC DNA]</scope>
</reference>
<dbReference type="Proteomes" id="UP000291831">
    <property type="component" value="Unassembled WGS sequence"/>
</dbReference>
<evidence type="ECO:0000313" key="2">
    <source>
        <dbReference type="EMBL" id="RZB31403.1"/>
    </source>
</evidence>
<comment type="caution">
    <text evidence="2">The sequence shown here is derived from an EMBL/GenBank/DDBJ whole genome shotgun (WGS) entry which is preliminary data.</text>
</comment>
<proteinExistence type="predicted"/>
<accession>A0A8B3S4S9</accession>